<evidence type="ECO:0000256" key="1">
    <source>
        <dbReference type="SAM" id="MobiDB-lite"/>
    </source>
</evidence>
<comment type="caution">
    <text evidence="2">The sequence shown here is derived from an EMBL/GenBank/DDBJ whole genome shotgun (WGS) entry which is preliminary data.</text>
</comment>
<name>A0A212D617_CEREH</name>
<gene>
    <name evidence="2" type="ORF">Celaphus_00017502</name>
</gene>
<dbReference type="AlphaFoldDB" id="A0A212D617"/>
<keyword evidence="3" id="KW-1185">Reference proteome</keyword>
<sequence length="121" mass="12772">MRRPSVEVTERPRAWTAARSGLVGAWRGRTVPAQILPCGGGRAAVPAALSGTRSRSDRRERGGSGLVPLPTTLSGASLFETWSTPASSFGSTSGRSFSQFLRVGSEGGDDKMCEAYVERKG</sequence>
<evidence type="ECO:0000313" key="2">
    <source>
        <dbReference type="EMBL" id="OWK13663.1"/>
    </source>
</evidence>
<feature type="region of interest" description="Disordered" evidence="1">
    <location>
        <begin position="47"/>
        <end position="69"/>
    </location>
</feature>
<dbReference type="EMBL" id="MKHE01000006">
    <property type="protein sequence ID" value="OWK13663.1"/>
    <property type="molecule type" value="Genomic_DNA"/>
</dbReference>
<organism evidence="2 3">
    <name type="scientific">Cervus elaphus hippelaphus</name>
    <name type="common">European red deer</name>
    <dbReference type="NCBI Taxonomy" id="46360"/>
    <lineage>
        <taxon>Eukaryota</taxon>
        <taxon>Metazoa</taxon>
        <taxon>Chordata</taxon>
        <taxon>Craniata</taxon>
        <taxon>Vertebrata</taxon>
        <taxon>Euteleostomi</taxon>
        <taxon>Mammalia</taxon>
        <taxon>Eutheria</taxon>
        <taxon>Laurasiatheria</taxon>
        <taxon>Artiodactyla</taxon>
        <taxon>Ruminantia</taxon>
        <taxon>Pecora</taxon>
        <taxon>Cervidae</taxon>
        <taxon>Cervinae</taxon>
        <taxon>Cervus</taxon>
    </lineage>
</organism>
<reference evidence="2 3" key="1">
    <citation type="journal article" date="2018" name="Mol. Genet. Genomics">
        <title>The red deer Cervus elaphus genome CerEla1.0: sequencing, annotating, genes, and chromosomes.</title>
        <authorList>
            <person name="Bana N.A."/>
            <person name="Nyiri A."/>
            <person name="Nagy J."/>
            <person name="Frank K."/>
            <person name="Nagy T."/>
            <person name="Steger V."/>
            <person name="Schiller M."/>
            <person name="Lakatos P."/>
            <person name="Sugar L."/>
            <person name="Horn P."/>
            <person name="Barta E."/>
            <person name="Orosz L."/>
        </authorList>
    </citation>
    <scope>NUCLEOTIDE SEQUENCE [LARGE SCALE GENOMIC DNA]</scope>
    <source>
        <strain evidence="2">Hungarian</strain>
    </source>
</reference>
<evidence type="ECO:0000313" key="3">
    <source>
        <dbReference type="Proteomes" id="UP000242450"/>
    </source>
</evidence>
<dbReference type="Proteomes" id="UP000242450">
    <property type="component" value="Chromosome 6"/>
</dbReference>
<protein>
    <submittedName>
        <fullName evidence="2">Uncharacterized protein</fullName>
    </submittedName>
</protein>
<accession>A0A212D617</accession>
<proteinExistence type="predicted"/>